<evidence type="ECO:0000313" key="2">
    <source>
        <dbReference type="EMBL" id="MDR0184049.1"/>
    </source>
</evidence>
<feature type="transmembrane region" description="Helical" evidence="1">
    <location>
        <begin position="21"/>
        <end position="39"/>
    </location>
</feature>
<comment type="caution">
    <text evidence="2">The sequence shown here is derived from an EMBL/GenBank/DDBJ whole genome shotgun (WGS) entry which is preliminary data.</text>
</comment>
<reference evidence="2 3" key="1">
    <citation type="submission" date="2023-04" db="EMBL/GenBank/DDBJ databases">
        <title>Lysobacter sp. strain UC isolated from soil sample.</title>
        <authorList>
            <person name="Choksket S."/>
            <person name="Harshvardhan F."/>
            <person name="Rana R."/>
            <person name="Patil P.B."/>
            <person name="Korpole S."/>
        </authorList>
    </citation>
    <scope>NUCLEOTIDE SEQUENCE [LARGE SCALE GENOMIC DNA]</scope>
    <source>
        <strain evidence="2 3">UC</strain>
    </source>
</reference>
<dbReference type="RefSeq" id="WP_309263175.1">
    <property type="nucleotide sequence ID" value="NZ_JARUHG010000004.1"/>
</dbReference>
<evidence type="ECO:0000313" key="3">
    <source>
        <dbReference type="Proteomes" id="UP001233535"/>
    </source>
</evidence>
<proteinExistence type="predicted"/>
<dbReference type="EMBL" id="JARUHG010000004">
    <property type="protein sequence ID" value="MDR0184049.1"/>
    <property type="molecule type" value="Genomic_DNA"/>
</dbReference>
<keyword evidence="1" id="KW-1133">Transmembrane helix</keyword>
<organism evidence="2 3">
    <name type="scientific">Lysobacter arvi</name>
    <dbReference type="NCBI Taxonomy" id="3038776"/>
    <lineage>
        <taxon>Bacteria</taxon>
        <taxon>Pseudomonadati</taxon>
        <taxon>Pseudomonadota</taxon>
        <taxon>Gammaproteobacteria</taxon>
        <taxon>Lysobacterales</taxon>
        <taxon>Lysobacteraceae</taxon>
        <taxon>Lysobacter</taxon>
    </lineage>
</organism>
<sequence>MNQPAHNPDDIARRRKAARRTALWVAGIAIAVYVVFIAMNTVGK</sequence>
<keyword evidence="3" id="KW-1185">Reference proteome</keyword>
<keyword evidence="1" id="KW-0812">Transmembrane</keyword>
<dbReference type="Proteomes" id="UP001233535">
    <property type="component" value="Unassembled WGS sequence"/>
</dbReference>
<keyword evidence="1" id="KW-0472">Membrane</keyword>
<gene>
    <name evidence="2" type="ORF">P8609_13880</name>
</gene>
<accession>A0ABU1CGI9</accession>
<name>A0ABU1CGI9_9GAMM</name>
<evidence type="ECO:0000256" key="1">
    <source>
        <dbReference type="SAM" id="Phobius"/>
    </source>
</evidence>
<protein>
    <submittedName>
        <fullName evidence="2">Uncharacterized protein</fullName>
    </submittedName>
</protein>